<reference evidence="2" key="3">
    <citation type="submission" date="2016-06" db="UniProtKB">
        <authorList>
            <consortium name="WormBaseParasite"/>
        </authorList>
    </citation>
    <scope>IDENTIFICATION</scope>
</reference>
<protein>
    <submittedName>
        <fullName evidence="2">HTH_48 domain-containing protein</fullName>
    </submittedName>
</protein>
<keyword evidence="1" id="KW-1185">Reference proteome</keyword>
<name>A0A183CCK6_GLOPA</name>
<reference evidence="1" key="1">
    <citation type="submission" date="2013-12" db="EMBL/GenBank/DDBJ databases">
        <authorList>
            <person name="Aslett M."/>
        </authorList>
    </citation>
    <scope>NUCLEOTIDE SEQUENCE [LARGE SCALE GENOMIC DNA]</scope>
    <source>
        <strain evidence="1">Lindley</strain>
    </source>
</reference>
<evidence type="ECO:0000313" key="2">
    <source>
        <dbReference type="WBParaSite" id="GPLIN_001060700"/>
    </source>
</evidence>
<dbReference type="Proteomes" id="UP000050741">
    <property type="component" value="Unassembled WGS sequence"/>
</dbReference>
<reference evidence="1" key="2">
    <citation type="submission" date="2014-05" db="EMBL/GenBank/DDBJ databases">
        <title>The genome and life-stage specific transcriptomes of Globodera pallida elucidate key aspects of plant parasitism by a cyst nematode.</title>
        <authorList>
            <person name="Cotton J.A."/>
            <person name="Lilley C.J."/>
            <person name="Jones L.M."/>
            <person name="Kikuchi T."/>
            <person name="Reid A.J."/>
            <person name="Thorpe P."/>
            <person name="Tsai I.J."/>
            <person name="Beasley H."/>
            <person name="Blok V."/>
            <person name="Cock P.J.A."/>
            <person name="Van den Akker S.E."/>
            <person name="Holroyd N."/>
            <person name="Hunt M."/>
            <person name="Mantelin S."/>
            <person name="Naghra H."/>
            <person name="Pain A."/>
            <person name="Palomares-Rius J.E."/>
            <person name="Zarowiecki M."/>
            <person name="Berriman M."/>
            <person name="Jones J.T."/>
            <person name="Urwin P.E."/>
        </authorList>
    </citation>
    <scope>NUCLEOTIDE SEQUENCE [LARGE SCALE GENOMIC DNA]</scope>
    <source>
        <strain evidence="1">Lindley</strain>
    </source>
</reference>
<dbReference type="WBParaSite" id="GPLIN_001060700">
    <property type="protein sequence ID" value="GPLIN_001060700"/>
    <property type="gene ID" value="GPLIN_001060700"/>
</dbReference>
<proteinExistence type="predicted"/>
<accession>A0A183CCK6</accession>
<sequence length="72" mass="8489">MIREKGHAVNDCWTLQTWVKRASALGRKVDFERVVARDSTYCFACLHEGIRTSCLFGDWREGWLNYRTENHP</sequence>
<organism evidence="1 2">
    <name type="scientific">Globodera pallida</name>
    <name type="common">Potato cyst nematode worm</name>
    <name type="synonym">Heterodera pallida</name>
    <dbReference type="NCBI Taxonomy" id="36090"/>
    <lineage>
        <taxon>Eukaryota</taxon>
        <taxon>Metazoa</taxon>
        <taxon>Ecdysozoa</taxon>
        <taxon>Nematoda</taxon>
        <taxon>Chromadorea</taxon>
        <taxon>Rhabditida</taxon>
        <taxon>Tylenchina</taxon>
        <taxon>Tylenchomorpha</taxon>
        <taxon>Tylenchoidea</taxon>
        <taxon>Heteroderidae</taxon>
        <taxon>Heteroderinae</taxon>
        <taxon>Globodera</taxon>
    </lineage>
</organism>
<dbReference type="AlphaFoldDB" id="A0A183CCK6"/>
<evidence type="ECO:0000313" key="1">
    <source>
        <dbReference type="Proteomes" id="UP000050741"/>
    </source>
</evidence>